<keyword evidence="2" id="KW-0808">Transferase</keyword>
<protein>
    <submittedName>
        <fullName evidence="12">25394_t:CDS:1</fullName>
    </submittedName>
</protein>
<keyword evidence="1 10" id="KW-0723">Serine/threonine-protein kinase</keyword>
<dbReference type="SUPFAM" id="SSF56112">
    <property type="entry name" value="Protein kinase-like (PK-like)"/>
    <property type="match status" value="1"/>
</dbReference>
<dbReference type="PROSITE" id="PS00108">
    <property type="entry name" value="PROTEIN_KINASE_ST"/>
    <property type="match status" value="1"/>
</dbReference>
<keyword evidence="3 7" id="KW-0547">Nucleotide-binding</keyword>
<dbReference type="Proteomes" id="UP000789405">
    <property type="component" value="Unassembled WGS sequence"/>
</dbReference>
<proteinExistence type="inferred from homology"/>
<evidence type="ECO:0000313" key="13">
    <source>
        <dbReference type="Proteomes" id="UP000789405"/>
    </source>
</evidence>
<dbReference type="EMBL" id="CAJVPY010028577">
    <property type="protein sequence ID" value="CAG8792895.1"/>
    <property type="molecule type" value="Genomic_DNA"/>
</dbReference>
<dbReference type="PROSITE" id="PS00107">
    <property type="entry name" value="PROTEIN_KINASE_ATP"/>
    <property type="match status" value="1"/>
</dbReference>
<evidence type="ECO:0000256" key="8">
    <source>
        <dbReference type="PIRSR" id="PIRSR630616-3"/>
    </source>
</evidence>
<sequence length="165" mass="19083">KRQMNQKNNEEYQKEIIISQPIRVPQMSLKSFDIGCGIGKGQFGRVYIARKKISSYIVALKYIAQIARALSYIHQKHVIHRDIKPENLLLLYIRHKTFCGTLDYLLPEMIEGKEHDEKIDLWSLGVLCYELLTGTAPFEKTGHTATYKRIAKVEFTLSNHLSFEA</sequence>
<dbReference type="InterPro" id="IPR017441">
    <property type="entry name" value="Protein_kinase_ATP_BS"/>
</dbReference>
<comment type="caution">
    <text evidence="12">The sequence shown here is derived from an EMBL/GenBank/DDBJ whole genome shotgun (WGS) entry which is preliminary data.</text>
</comment>
<feature type="non-terminal residue" evidence="12">
    <location>
        <position position="1"/>
    </location>
</feature>
<keyword evidence="4" id="KW-0418">Kinase</keyword>
<dbReference type="Gene3D" id="3.30.200.20">
    <property type="entry name" value="Phosphorylase Kinase, domain 1"/>
    <property type="match status" value="1"/>
</dbReference>
<feature type="binding site" evidence="7">
    <location>
        <begin position="86"/>
        <end position="87"/>
    </location>
    <ligand>
        <name>ATP</name>
        <dbReference type="ChEBI" id="CHEBI:30616"/>
    </ligand>
</feature>
<dbReference type="PANTHER" id="PTHR24350">
    <property type="entry name" value="SERINE/THREONINE-PROTEIN KINASE IAL-RELATED"/>
    <property type="match status" value="1"/>
</dbReference>
<dbReference type="Pfam" id="PF00069">
    <property type="entry name" value="Pkinase"/>
    <property type="match status" value="1"/>
</dbReference>
<organism evidence="12 13">
    <name type="scientific">Dentiscutata erythropus</name>
    <dbReference type="NCBI Taxonomy" id="1348616"/>
    <lineage>
        <taxon>Eukaryota</taxon>
        <taxon>Fungi</taxon>
        <taxon>Fungi incertae sedis</taxon>
        <taxon>Mucoromycota</taxon>
        <taxon>Glomeromycotina</taxon>
        <taxon>Glomeromycetes</taxon>
        <taxon>Diversisporales</taxon>
        <taxon>Gigasporaceae</taxon>
        <taxon>Dentiscutata</taxon>
    </lineage>
</organism>
<evidence type="ECO:0000256" key="3">
    <source>
        <dbReference type="ARBA" id="ARBA00022741"/>
    </source>
</evidence>
<accession>A0A9N9JUW4</accession>
<evidence type="ECO:0000259" key="11">
    <source>
        <dbReference type="PROSITE" id="PS50011"/>
    </source>
</evidence>
<evidence type="ECO:0000256" key="10">
    <source>
        <dbReference type="RuleBase" id="RU000304"/>
    </source>
</evidence>
<dbReference type="GO" id="GO:0005524">
    <property type="term" value="F:ATP binding"/>
    <property type="evidence" value="ECO:0007669"/>
    <property type="project" value="UniProtKB-UniRule"/>
</dbReference>
<dbReference type="InterPro" id="IPR011009">
    <property type="entry name" value="Kinase-like_dom_sf"/>
</dbReference>
<comment type="similarity">
    <text evidence="10">Belongs to the protein kinase superfamily.</text>
</comment>
<evidence type="ECO:0000256" key="4">
    <source>
        <dbReference type="ARBA" id="ARBA00022777"/>
    </source>
</evidence>
<evidence type="ECO:0000256" key="5">
    <source>
        <dbReference type="ARBA" id="ARBA00022840"/>
    </source>
</evidence>
<feature type="active site" description="Proton acceptor" evidence="6">
    <location>
        <position position="82"/>
    </location>
</feature>
<feature type="binding site" evidence="9">
    <location>
        <position position="61"/>
    </location>
    <ligand>
        <name>ATP</name>
        <dbReference type="ChEBI" id="CHEBI:30616"/>
    </ligand>
</feature>
<feature type="non-terminal residue" evidence="12">
    <location>
        <position position="165"/>
    </location>
</feature>
<name>A0A9N9JUW4_9GLOM</name>
<reference evidence="12" key="1">
    <citation type="submission" date="2021-06" db="EMBL/GenBank/DDBJ databases">
        <authorList>
            <person name="Kallberg Y."/>
            <person name="Tangrot J."/>
            <person name="Rosling A."/>
        </authorList>
    </citation>
    <scope>NUCLEOTIDE SEQUENCE</scope>
    <source>
        <strain evidence="12">MA453B</strain>
    </source>
</reference>
<keyword evidence="5 7" id="KW-0067">ATP-binding</keyword>
<feature type="cross-link" description="Glycyl lysine isopeptide (Lys-Gly) (interchain with G-Cter in SUMO2)" evidence="8">
    <location>
        <position position="84"/>
    </location>
</feature>
<dbReference type="Gene3D" id="1.10.510.10">
    <property type="entry name" value="Transferase(Phosphotransferase) domain 1"/>
    <property type="match status" value="2"/>
</dbReference>
<evidence type="ECO:0000256" key="6">
    <source>
        <dbReference type="PIRSR" id="PIRSR630616-1"/>
    </source>
</evidence>
<dbReference type="InterPro" id="IPR000719">
    <property type="entry name" value="Prot_kinase_dom"/>
</dbReference>
<dbReference type="AlphaFoldDB" id="A0A9N9JUW4"/>
<gene>
    <name evidence="12" type="ORF">DERYTH_LOCUS21784</name>
</gene>
<dbReference type="InterPro" id="IPR030616">
    <property type="entry name" value="Aur-like"/>
</dbReference>
<evidence type="ECO:0000256" key="7">
    <source>
        <dbReference type="PIRSR" id="PIRSR630616-2"/>
    </source>
</evidence>
<evidence type="ECO:0000313" key="12">
    <source>
        <dbReference type="EMBL" id="CAG8792895.1"/>
    </source>
</evidence>
<dbReference type="SMART" id="SM00220">
    <property type="entry name" value="S_TKc"/>
    <property type="match status" value="1"/>
</dbReference>
<dbReference type="PROSITE" id="PS50011">
    <property type="entry name" value="PROTEIN_KINASE_DOM"/>
    <property type="match status" value="1"/>
</dbReference>
<evidence type="ECO:0000256" key="2">
    <source>
        <dbReference type="ARBA" id="ARBA00022679"/>
    </source>
</evidence>
<feature type="domain" description="Protein kinase" evidence="11">
    <location>
        <begin position="1"/>
        <end position="165"/>
    </location>
</feature>
<evidence type="ECO:0000256" key="9">
    <source>
        <dbReference type="PROSITE-ProRule" id="PRU10141"/>
    </source>
</evidence>
<dbReference type="OrthoDB" id="377346at2759"/>
<evidence type="ECO:0000256" key="1">
    <source>
        <dbReference type="ARBA" id="ARBA00022527"/>
    </source>
</evidence>
<keyword evidence="13" id="KW-1185">Reference proteome</keyword>
<dbReference type="InterPro" id="IPR008271">
    <property type="entry name" value="Ser/Thr_kinase_AS"/>
</dbReference>
<dbReference type="GO" id="GO:0004674">
    <property type="term" value="F:protein serine/threonine kinase activity"/>
    <property type="evidence" value="ECO:0007669"/>
    <property type="project" value="UniProtKB-KW"/>
</dbReference>